<dbReference type="OrthoDB" id="4814197at2759"/>
<sequence length="161" mass="17292">MTNSHTADVDMQSAAVKFFSAKQFAVAGASSMPSKFVRGAEYETVVSPSKLSDPENTSLSVITPPPITAKLLQAAKEAGVPAVWLQPGSFTDKELRYAIENFPGGAVGGYEEGTGGHEGWCVLVDGDTALRAAKRNARKDKPKNTASRQVERCDRFEKPFL</sequence>
<dbReference type="Pfam" id="PF13380">
    <property type="entry name" value="CoA_binding_2"/>
    <property type="match status" value="1"/>
</dbReference>
<keyword evidence="4" id="KW-1185">Reference proteome</keyword>
<feature type="domain" description="CoA-binding" evidence="2">
    <location>
        <begin position="51"/>
        <end position="100"/>
    </location>
</feature>
<reference evidence="3 4" key="1">
    <citation type="submission" date="2015-07" db="EMBL/GenBank/DDBJ databases">
        <title>Comparative genomics of the Sigatoka disease complex on banana suggests a link between parallel evolutionary changes in Pseudocercospora fijiensis and Pseudocercospora eumusae and increased virulence on the banana host.</title>
        <authorList>
            <person name="Chang T.-C."/>
            <person name="Salvucci A."/>
            <person name="Crous P.W."/>
            <person name="Stergiopoulos I."/>
        </authorList>
    </citation>
    <scope>NUCLEOTIDE SEQUENCE [LARGE SCALE GENOMIC DNA]</scope>
    <source>
        <strain evidence="3 4">CBS 114824</strain>
    </source>
</reference>
<dbReference type="InterPro" id="IPR003781">
    <property type="entry name" value="CoA-bd"/>
</dbReference>
<accession>A0A139HZ06</accession>
<dbReference type="AlphaFoldDB" id="A0A139HZ06"/>
<dbReference type="Gene3D" id="3.40.50.720">
    <property type="entry name" value="NAD(P)-binding Rossmann-like Domain"/>
    <property type="match status" value="1"/>
</dbReference>
<evidence type="ECO:0000256" key="1">
    <source>
        <dbReference type="SAM" id="MobiDB-lite"/>
    </source>
</evidence>
<evidence type="ECO:0000259" key="2">
    <source>
        <dbReference type="Pfam" id="PF13380"/>
    </source>
</evidence>
<feature type="compositionally biased region" description="Basic and acidic residues" evidence="1">
    <location>
        <begin position="149"/>
        <end position="161"/>
    </location>
</feature>
<feature type="region of interest" description="Disordered" evidence="1">
    <location>
        <begin position="134"/>
        <end position="161"/>
    </location>
</feature>
<dbReference type="InterPro" id="IPR036291">
    <property type="entry name" value="NAD(P)-bd_dom_sf"/>
</dbReference>
<evidence type="ECO:0000313" key="3">
    <source>
        <dbReference type="EMBL" id="KXT07657.1"/>
    </source>
</evidence>
<dbReference type="SUPFAM" id="SSF51735">
    <property type="entry name" value="NAD(P)-binding Rossmann-fold domains"/>
    <property type="match status" value="1"/>
</dbReference>
<name>A0A139HZ06_9PEZI</name>
<evidence type="ECO:0000313" key="4">
    <source>
        <dbReference type="Proteomes" id="UP000070133"/>
    </source>
</evidence>
<gene>
    <name evidence="3" type="ORF">AC578_10225</name>
</gene>
<dbReference type="PANTHER" id="PTHR33303">
    <property type="entry name" value="CYTOPLASMIC PROTEIN-RELATED"/>
    <property type="match status" value="1"/>
</dbReference>
<comment type="caution">
    <text evidence="3">The sequence shown here is derived from an EMBL/GenBank/DDBJ whole genome shotgun (WGS) entry which is preliminary data.</text>
</comment>
<dbReference type="EMBL" id="LFZN01000001">
    <property type="protein sequence ID" value="KXT07657.1"/>
    <property type="molecule type" value="Genomic_DNA"/>
</dbReference>
<dbReference type="Proteomes" id="UP000070133">
    <property type="component" value="Unassembled WGS sequence"/>
</dbReference>
<proteinExistence type="predicted"/>
<organism evidence="3 4">
    <name type="scientific">Pseudocercospora eumusae</name>
    <dbReference type="NCBI Taxonomy" id="321146"/>
    <lineage>
        <taxon>Eukaryota</taxon>
        <taxon>Fungi</taxon>
        <taxon>Dikarya</taxon>
        <taxon>Ascomycota</taxon>
        <taxon>Pezizomycotina</taxon>
        <taxon>Dothideomycetes</taxon>
        <taxon>Dothideomycetidae</taxon>
        <taxon>Mycosphaerellales</taxon>
        <taxon>Mycosphaerellaceae</taxon>
        <taxon>Pseudocercospora</taxon>
    </lineage>
</organism>
<dbReference type="PANTHER" id="PTHR33303:SF2">
    <property type="entry name" value="COA-BINDING DOMAIN-CONTAINING PROTEIN"/>
    <property type="match status" value="1"/>
</dbReference>
<protein>
    <recommendedName>
        <fullName evidence="2">CoA-binding domain-containing protein</fullName>
    </recommendedName>
</protein>